<evidence type="ECO:0008006" key="4">
    <source>
        <dbReference type="Google" id="ProtNLM"/>
    </source>
</evidence>
<proteinExistence type="predicted"/>
<dbReference type="GO" id="GO:0006955">
    <property type="term" value="P:immune response"/>
    <property type="evidence" value="ECO:0007669"/>
    <property type="project" value="InterPro"/>
</dbReference>
<evidence type="ECO:0000256" key="1">
    <source>
        <dbReference type="SAM" id="MobiDB-lite"/>
    </source>
</evidence>
<organism evidence="2 3">
    <name type="scientific">Rhinolophus ferrumequinum</name>
    <name type="common">Greater horseshoe bat</name>
    <dbReference type="NCBI Taxonomy" id="59479"/>
    <lineage>
        <taxon>Eukaryota</taxon>
        <taxon>Metazoa</taxon>
        <taxon>Chordata</taxon>
        <taxon>Craniata</taxon>
        <taxon>Vertebrata</taxon>
        <taxon>Euteleostomi</taxon>
        <taxon>Mammalia</taxon>
        <taxon>Eutheria</taxon>
        <taxon>Laurasiatheria</taxon>
        <taxon>Chiroptera</taxon>
        <taxon>Yinpterochiroptera</taxon>
        <taxon>Rhinolophoidea</taxon>
        <taxon>Rhinolophidae</taxon>
        <taxon>Rhinolophinae</taxon>
        <taxon>Rhinolophus</taxon>
    </lineage>
</organism>
<comment type="caution">
    <text evidence="2">The sequence shown here is derived from an EMBL/GenBank/DDBJ whole genome shotgun (WGS) entry which is preliminary data.</text>
</comment>
<evidence type="ECO:0000313" key="3">
    <source>
        <dbReference type="Proteomes" id="UP000585614"/>
    </source>
</evidence>
<name>A0A7J7R5W9_RHIFE</name>
<dbReference type="PANTHER" id="PTHR48490">
    <property type="entry name" value="INTERLEUKIN-32"/>
    <property type="match status" value="1"/>
</dbReference>
<dbReference type="InterPro" id="IPR028067">
    <property type="entry name" value="IL-32"/>
</dbReference>
<sequence length="161" mass="18707">MSYSKLPSEKIEKLRTSMHHHLDTFFDHLENNREDQVQSALTEMENQLNEDLLDVVDAHLQSNNQESIPSVSKEQLELRSRIHCRDQSPSGPDKEREGAGAKQPEESFFAWACRKFQKMLEQVKQILQNLLPSIQWLTNLFKSVEGLLKVIKRLFQMAQSS</sequence>
<dbReference type="PANTHER" id="PTHR48490:SF1">
    <property type="entry name" value="INTERLEUKIN-32"/>
    <property type="match status" value="1"/>
</dbReference>
<dbReference type="AlphaFoldDB" id="A0A7J7R5W9"/>
<evidence type="ECO:0000313" key="2">
    <source>
        <dbReference type="EMBL" id="KAF6271560.1"/>
    </source>
</evidence>
<reference evidence="2 3" key="1">
    <citation type="journal article" date="2020" name="Nature">
        <title>Six reference-quality genomes reveal evolution of bat adaptations.</title>
        <authorList>
            <person name="Jebb D."/>
            <person name="Huang Z."/>
            <person name="Pippel M."/>
            <person name="Hughes G.M."/>
            <person name="Lavrichenko K."/>
            <person name="Devanna P."/>
            <person name="Winkler S."/>
            <person name="Jermiin L.S."/>
            <person name="Skirmuntt E.C."/>
            <person name="Katzourakis A."/>
            <person name="Burkitt-Gray L."/>
            <person name="Ray D.A."/>
            <person name="Sullivan K.A.M."/>
            <person name="Roscito J.G."/>
            <person name="Kirilenko B.M."/>
            <person name="Davalos L.M."/>
            <person name="Corthals A.P."/>
            <person name="Power M.L."/>
            <person name="Jones G."/>
            <person name="Ransome R.D."/>
            <person name="Dechmann D.K.N."/>
            <person name="Locatelli A.G."/>
            <person name="Puechmaille S.J."/>
            <person name="Fedrigo O."/>
            <person name="Jarvis E.D."/>
            <person name="Hiller M."/>
            <person name="Vernes S.C."/>
            <person name="Myers E.W."/>
            <person name="Teeling E.C."/>
        </authorList>
    </citation>
    <scope>NUCLEOTIDE SEQUENCE [LARGE SCALE GENOMIC DNA]</scope>
    <source>
        <strain evidence="2">MRhiFer1</strain>
        <tissue evidence="2">Lung</tissue>
    </source>
</reference>
<dbReference type="Proteomes" id="UP000585614">
    <property type="component" value="Unassembled WGS sequence"/>
</dbReference>
<dbReference type="EMBL" id="JACAGC010000030">
    <property type="protein sequence ID" value="KAF6271560.1"/>
    <property type="molecule type" value="Genomic_DNA"/>
</dbReference>
<gene>
    <name evidence="2" type="ORF">mRhiFer1_009661</name>
</gene>
<protein>
    <recommendedName>
        <fullName evidence="4">Interleukin 32</fullName>
    </recommendedName>
</protein>
<accession>A0A7J7R5W9</accession>
<feature type="region of interest" description="Disordered" evidence="1">
    <location>
        <begin position="83"/>
        <end position="103"/>
    </location>
</feature>